<evidence type="ECO:0000313" key="2">
    <source>
        <dbReference type="EMBL" id="CBY01962.1"/>
    </source>
</evidence>
<dbReference type="HOGENOM" id="CLU_055334_2_0_1"/>
<feature type="region of interest" description="Disordered" evidence="1">
    <location>
        <begin position="1"/>
        <end position="23"/>
    </location>
</feature>
<dbReference type="InParanoid" id="E5AFH3"/>
<sequence>MKTSKYAPRTPAETLAQSKAEKLSKEKERATRLLFRIRWKAELLMVSYYRTMEIVQAELQNNNNHETLHAMQSGATSASAYSQQNMRSSANLVQKQAESMFKVDFFEWYTLLERYMTDCLAVFGFSVSASAPRINVNALRYITNPSRQMASHAFHANLLEALDDEKCPLHASLGVQEVRVQLGLAKDYRNAWKGADEKAALPSKTDTEEEARKNIPLQDLQLEPMLRTIILGCEQAHGVVQAYSHTNGNNLTSRDFQSQMYGHTSMEADDQPFEYMDDAMELD</sequence>
<dbReference type="Proteomes" id="UP000002668">
    <property type="component" value="Genome"/>
</dbReference>
<evidence type="ECO:0000313" key="3">
    <source>
        <dbReference type="Proteomes" id="UP000002668"/>
    </source>
</evidence>
<keyword evidence="3" id="KW-1185">Reference proteome</keyword>
<gene>
    <name evidence="2" type="ORF">LEMA_P007490.1</name>
</gene>
<dbReference type="STRING" id="985895.E5AFH3"/>
<name>E5AFH3_LEPMJ</name>
<dbReference type="OrthoDB" id="3858188at2759"/>
<evidence type="ECO:0000256" key="1">
    <source>
        <dbReference type="SAM" id="MobiDB-lite"/>
    </source>
</evidence>
<dbReference type="eggNOG" id="ENOG502SNNV">
    <property type="taxonomic scope" value="Eukaryota"/>
</dbReference>
<reference evidence="3" key="1">
    <citation type="journal article" date="2011" name="Nat. Commun.">
        <title>Effector diversification within compartments of the Leptosphaeria maculans genome affected by Repeat-Induced Point mutations.</title>
        <authorList>
            <person name="Rouxel T."/>
            <person name="Grandaubert J."/>
            <person name="Hane J.K."/>
            <person name="Hoede C."/>
            <person name="van de Wouw A.P."/>
            <person name="Couloux A."/>
            <person name="Dominguez V."/>
            <person name="Anthouard V."/>
            <person name="Bally P."/>
            <person name="Bourras S."/>
            <person name="Cozijnsen A.J."/>
            <person name="Ciuffetti L.M."/>
            <person name="Degrave A."/>
            <person name="Dilmaghani A."/>
            <person name="Duret L."/>
            <person name="Fudal I."/>
            <person name="Goodwin S.B."/>
            <person name="Gout L."/>
            <person name="Glaser N."/>
            <person name="Linglin J."/>
            <person name="Kema G.H.J."/>
            <person name="Lapalu N."/>
            <person name="Lawrence C.B."/>
            <person name="May K."/>
            <person name="Meyer M."/>
            <person name="Ollivier B."/>
            <person name="Poulain J."/>
            <person name="Schoch C.L."/>
            <person name="Simon A."/>
            <person name="Spatafora J.W."/>
            <person name="Stachowiak A."/>
            <person name="Turgeon B.G."/>
            <person name="Tyler B.M."/>
            <person name="Vincent D."/>
            <person name="Weissenbach J."/>
            <person name="Amselem J."/>
            <person name="Quesneville H."/>
            <person name="Oliver R.P."/>
            <person name="Wincker P."/>
            <person name="Balesdent M.-H."/>
            <person name="Howlett B.J."/>
        </authorList>
    </citation>
    <scope>NUCLEOTIDE SEQUENCE [LARGE SCALE GENOMIC DNA]</scope>
    <source>
        <strain evidence="3">JN3 / isolate v23.1.3 / race Av1-4-5-6-7-8</strain>
    </source>
</reference>
<organism evidence="2 3">
    <name type="scientific">Leptosphaeria maculans (strain JN3 / isolate v23.1.3 / race Av1-4-5-6-7-8)</name>
    <name type="common">Blackleg fungus</name>
    <name type="synonym">Phoma lingam</name>
    <dbReference type="NCBI Taxonomy" id="985895"/>
    <lineage>
        <taxon>Eukaryota</taxon>
        <taxon>Fungi</taxon>
        <taxon>Dikarya</taxon>
        <taxon>Ascomycota</taxon>
        <taxon>Pezizomycotina</taxon>
        <taxon>Dothideomycetes</taxon>
        <taxon>Pleosporomycetidae</taxon>
        <taxon>Pleosporales</taxon>
        <taxon>Pleosporineae</taxon>
        <taxon>Leptosphaeriaceae</taxon>
        <taxon>Plenodomus</taxon>
        <taxon>Plenodomus lingam/Leptosphaeria maculans species complex</taxon>
    </lineage>
</organism>
<proteinExistence type="predicted"/>
<protein>
    <submittedName>
        <fullName evidence="2">Uncharacterized protein</fullName>
    </submittedName>
</protein>
<dbReference type="AlphaFoldDB" id="E5AFH3"/>
<dbReference type="VEuPathDB" id="FungiDB:LEMA_P007490.1"/>
<dbReference type="OMA" id="WKAEMLM"/>
<accession>E5AFH3</accession>
<dbReference type="EMBL" id="FP929139">
    <property type="protein sequence ID" value="CBY01962.1"/>
    <property type="molecule type" value="Genomic_DNA"/>
</dbReference>